<keyword evidence="1" id="KW-0812">Transmembrane</keyword>
<dbReference type="InterPro" id="IPR012495">
    <property type="entry name" value="TadE-like_dom"/>
</dbReference>
<name>A0A2W5KP62_ANCNO</name>
<reference evidence="3 4" key="1">
    <citation type="submission" date="2017-08" db="EMBL/GenBank/DDBJ databases">
        <title>Infants hospitalized years apart are colonized by the same room-sourced microbial strains.</title>
        <authorList>
            <person name="Brooks B."/>
            <person name="Olm M.R."/>
            <person name="Firek B.A."/>
            <person name="Baker R."/>
            <person name="Thomas B.C."/>
            <person name="Morowitz M.J."/>
            <person name="Banfield J.F."/>
        </authorList>
    </citation>
    <scope>NUCLEOTIDE SEQUENCE [LARGE SCALE GENOMIC DNA]</scope>
    <source>
        <strain evidence="3">S2_005_003_R2_43</strain>
    </source>
</reference>
<accession>A0A2W5KP62</accession>
<keyword evidence="1" id="KW-0472">Membrane</keyword>
<organism evidence="3 4">
    <name type="scientific">Ancylobacter novellus</name>
    <name type="common">Thiobacillus novellus</name>
    <dbReference type="NCBI Taxonomy" id="921"/>
    <lineage>
        <taxon>Bacteria</taxon>
        <taxon>Pseudomonadati</taxon>
        <taxon>Pseudomonadota</taxon>
        <taxon>Alphaproteobacteria</taxon>
        <taxon>Hyphomicrobiales</taxon>
        <taxon>Xanthobacteraceae</taxon>
        <taxon>Ancylobacter</taxon>
    </lineage>
</organism>
<dbReference type="AlphaFoldDB" id="A0A2W5KP62"/>
<sequence>MPLIRSIKPKRFAHDDDGSTIIEFAFIAPVLMLLMMGVVELGLVMGGQAVLDNASFIASRTGKTGYADGDKSQAKTIAAAVQAAASSYLDPSKITITSVAYSDYDSIGPEPFTDTNKNGVWDAGEPYTDVNKNGSYDANPGTKGYGGAGQIVVYTVSYDWQLQTPLIKHFLGSNGVVPLKTRIVVKNEPYS</sequence>
<comment type="caution">
    <text evidence="3">The sequence shown here is derived from an EMBL/GenBank/DDBJ whole genome shotgun (WGS) entry which is preliminary data.</text>
</comment>
<dbReference type="EMBL" id="QFPN01000002">
    <property type="protein sequence ID" value="PZQ17829.1"/>
    <property type="molecule type" value="Genomic_DNA"/>
</dbReference>
<dbReference type="Proteomes" id="UP000249577">
    <property type="component" value="Unassembled WGS sequence"/>
</dbReference>
<protein>
    <recommendedName>
        <fullName evidence="2">TadE-like domain-containing protein</fullName>
    </recommendedName>
</protein>
<dbReference type="Pfam" id="PF07811">
    <property type="entry name" value="TadE"/>
    <property type="match status" value="1"/>
</dbReference>
<feature type="domain" description="TadE-like" evidence="2">
    <location>
        <begin position="18"/>
        <end position="60"/>
    </location>
</feature>
<evidence type="ECO:0000313" key="4">
    <source>
        <dbReference type="Proteomes" id="UP000249577"/>
    </source>
</evidence>
<evidence type="ECO:0000256" key="1">
    <source>
        <dbReference type="SAM" id="Phobius"/>
    </source>
</evidence>
<gene>
    <name evidence="3" type="ORF">DI565_03595</name>
</gene>
<keyword evidence="1" id="KW-1133">Transmembrane helix</keyword>
<evidence type="ECO:0000313" key="3">
    <source>
        <dbReference type="EMBL" id="PZQ17829.1"/>
    </source>
</evidence>
<feature type="transmembrane region" description="Helical" evidence="1">
    <location>
        <begin position="21"/>
        <end position="45"/>
    </location>
</feature>
<evidence type="ECO:0000259" key="2">
    <source>
        <dbReference type="Pfam" id="PF07811"/>
    </source>
</evidence>
<proteinExistence type="predicted"/>